<sequence>MKAFISALRDDLLLPLIRRPPLLQVAALCLREGKGRPEVLLVTSRGTGRWILPKGWPIKGTEGHGAALREAWEEAGVLRARAAPEPVGRYRAVKRQDAGYSMPCDVLVYRVSVEAMTDDFPEKGERRRIWVSPKKAAQMVVEADLKRLLASL</sequence>
<dbReference type="GO" id="GO:0071543">
    <property type="term" value="P:diphosphoinositol polyphosphate metabolic process"/>
    <property type="evidence" value="ECO:0007669"/>
    <property type="project" value="TreeGrafter"/>
</dbReference>
<evidence type="ECO:0000256" key="1">
    <source>
        <dbReference type="ARBA" id="ARBA00001946"/>
    </source>
</evidence>
<comment type="cofactor">
    <cofactor evidence="1">
        <name>Mg(2+)</name>
        <dbReference type="ChEBI" id="CHEBI:18420"/>
    </cofactor>
</comment>
<dbReference type="InterPro" id="IPR047198">
    <property type="entry name" value="DDP-like_NUDIX"/>
</dbReference>
<dbReference type="PANTHER" id="PTHR12629">
    <property type="entry name" value="DIPHOSPHOINOSITOL POLYPHOSPHATE PHOSPHOHYDROLASE"/>
    <property type="match status" value="1"/>
</dbReference>
<dbReference type="GO" id="GO:0046872">
    <property type="term" value="F:metal ion binding"/>
    <property type="evidence" value="ECO:0007669"/>
    <property type="project" value="UniProtKB-KW"/>
</dbReference>
<dbReference type="GO" id="GO:0034432">
    <property type="term" value="F:bis(5'-adenosyl)-pentaphosphatase activity"/>
    <property type="evidence" value="ECO:0007669"/>
    <property type="project" value="TreeGrafter"/>
</dbReference>
<keyword evidence="7" id="KW-1185">Reference proteome</keyword>
<feature type="domain" description="Nudix hydrolase" evidence="5">
    <location>
        <begin position="20"/>
        <end position="152"/>
    </location>
</feature>
<evidence type="ECO:0000313" key="7">
    <source>
        <dbReference type="Proteomes" id="UP000609531"/>
    </source>
</evidence>
<evidence type="ECO:0000256" key="3">
    <source>
        <dbReference type="ARBA" id="ARBA00022801"/>
    </source>
</evidence>
<proteinExistence type="predicted"/>
<dbReference type="GO" id="GO:1901911">
    <property type="term" value="P:adenosine 5'-(hexahydrogen pentaphosphate) catabolic process"/>
    <property type="evidence" value="ECO:0007669"/>
    <property type="project" value="TreeGrafter"/>
</dbReference>
<dbReference type="InterPro" id="IPR000086">
    <property type="entry name" value="NUDIX_hydrolase_dom"/>
</dbReference>
<dbReference type="EMBL" id="JAEKJA010000001">
    <property type="protein sequence ID" value="MBJ3774552.1"/>
    <property type="molecule type" value="Genomic_DNA"/>
</dbReference>
<dbReference type="Proteomes" id="UP000609531">
    <property type="component" value="Unassembled WGS sequence"/>
</dbReference>
<dbReference type="SUPFAM" id="SSF55811">
    <property type="entry name" value="Nudix"/>
    <property type="match status" value="1"/>
</dbReference>
<dbReference type="Gene3D" id="3.90.79.10">
    <property type="entry name" value="Nucleoside Triphosphate Pyrophosphohydrolase"/>
    <property type="match status" value="1"/>
</dbReference>
<dbReference type="GO" id="GO:0005737">
    <property type="term" value="C:cytoplasm"/>
    <property type="evidence" value="ECO:0007669"/>
    <property type="project" value="TreeGrafter"/>
</dbReference>
<dbReference type="GO" id="GO:0034431">
    <property type="term" value="F:bis(5'-adenosyl)-hexaphosphatase activity"/>
    <property type="evidence" value="ECO:0007669"/>
    <property type="project" value="TreeGrafter"/>
</dbReference>
<evidence type="ECO:0000256" key="4">
    <source>
        <dbReference type="ARBA" id="ARBA00022842"/>
    </source>
</evidence>
<dbReference type="PANTHER" id="PTHR12629:SF0">
    <property type="entry name" value="DIPHOSPHOINOSITOL-POLYPHOSPHATE DIPHOSPHATASE"/>
    <property type="match status" value="1"/>
</dbReference>
<evidence type="ECO:0000313" key="6">
    <source>
        <dbReference type="EMBL" id="MBJ3774552.1"/>
    </source>
</evidence>
<dbReference type="RefSeq" id="WP_198880422.1">
    <property type="nucleotide sequence ID" value="NZ_JAEKJA010000001.1"/>
</dbReference>
<dbReference type="Pfam" id="PF00293">
    <property type="entry name" value="NUDIX"/>
    <property type="match status" value="1"/>
</dbReference>
<protein>
    <submittedName>
        <fullName evidence="6">NUDIX hydrolase</fullName>
    </submittedName>
</protein>
<dbReference type="GO" id="GO:0008486">
    <property type="term" value="F:diphosphoinositol-polyphosphate diphosphatase activity"/>
    <property type="evidence" value="ECO:0007669"/>
    <property type="project" value="TreeGrafter"/>
</dbReference>
<keyword evidence="2" id="KW-0479">Metal-binding</keyword>
<dbReference type="CDD" id="cd04666">
    <property type="entry name" value="NUDIX_DIPP2_like_Nudt4"/>
    <property type="match status" value="1"/>
</dbReference>
<keyword evidence="3 6" id="KW-0378">Hydrolase</keyword>
<dbReference type="AlphaFoldDB" id="A0A934MBV2"/>
<dbReference type="InterPro" id="IPR015797">
    <property type="entry name" value="NUDIX_hydrolase-like_dom_sf"/>
</dbReference>
<dbReference type="GO" id="GO:0000298">
    <property type="term" value="F:endopolyphosphatase activity"/>
    <property type="evidence" value="ECO:0007669"/>
    <property type="project" value="TreeGrafter"/>
</dbReference>
<name>A0A934MBV2_9HYPH</name>
<dbReference type="GO" id="GO:1901909">
    <property type="term" value="P:diadenosine hexaphosphate catabolic process"/>
    <property type="evidence" value="ECO:0007669"/>
    <property type="project" value="TreeGrafter"/>
</dbReference>
<evidence type="ECO:0000256" key="2">
    <source>
        <dbReference type="ARBA" id="ARBA00022723"/>
    </source>
</evidence>
<gene>
    <name evidence="6" type="ORF">JCR33_02570</name>
</gene>
<dbReference type="PROSITE" id="PS51462">
    <property type="entry name" value="NUDIX"/>
    <property type="match status" value="1"/>
</dbReference>
<dbReference type="GO" id="GO:1901907">
    <property type="term" value="P:diadenosine pentaphosphate catabolic process"/>
    <property type="evidence" value="ECO:0007669"/>
    <property type="project" value="TreeGrafter"/>
</dbReference>
<keyword evidence="4" id="KW-0460">Magnesium</keyword>
<reference evidence="6" key="1">
    <citation type="submission" date="2020-12" db="EMBL/GenBank/DDBJ databases">
        <title>Bacterial taxonomy.</title>
        <authorList>
            <person name="Pan X."/>
        </authorList>
    </citation>
    <scope>NUCLEOTIDE SEQUENCE</scope>
    <source>
        <strain evidence="6">B2012</strain>
    </source>
</reference>
<evidence type="ECO:0000259" key="5">
    <source>
        <dbReference type="PROSITE" id="PS51462"/>
    </source>
</evidence>
<accession>A0A934MBV2</accession>
<comment type="caution">
    <text evidence="6">The sequence shown here is derived from an EMBL/GenBank/DDBJ whole genome shotgun (WGS) entry which is preliminary data.</text>
</comment>
<organism evidence="6 7">
    <name type="scientific">Acuticoccus mangrovi</name>
    <dbReference type="NCBI Taxonomy" id="2796142"/>
    <lineage>
        <taxon>Bacteria</taxon>
        <taxon>Pseudomonadati</taxon>
        <taxon>Pseudomonadota</taxon>
        <taxon>Alphaproteobacteria</taxon>
        <taxon>Hyphomicrobiales</taxon>
        <taxon>Amorphaceae</taxon>
        <taxon>Acuticoccus</taxon>
    </lineage>
</organism>